<evidence type="ECO:0000313" key="11">
    <source>
        <dbReference type="Proteomes" id="UP000077202"/>
    </source>
</evidence>
<dbReference type="PANTHER" id="PTHR42894">
    <property type="entry name" value="N-(5'-PHOSPHORIBOSYL)ANTHRANILATE ISOMERASE"/>
    <property type="match status" value="1"/>
</dbReference>
<reference evidence="10 11" key="1">
    <citation type="submission" date="2016-03" db="EMBL/GenBank/DDBJ databases">
        <title>Mechanisms controlling the formation of the plant cell surface in tip-growing cells are functionally conserved among land plants.</title>
        <authorList>
            <person name="Honkanen S."/>
            <person name="Jones V.A."/>
            <person name="Morieri G."/>
            <person name="Champion C."/>
            <person name="Hetherington A.J."/>
            <person name="Kelly S."/>
            <person name="Saint-Marcoux D."/>
            <person name="Proust H."/>
            <person name="Prescott H."/>
            <person name="Dolan L."/>
        </authorList>
    </citation>
    <scope>NUCLEOTIDE SEQUENCE [LARGE SCALE GENOMIC DNA]</scope>
    <source>
        <strain evidence="11">cv. Tak-1 and cv. Tak-2</strain>
        <tissue evidence="10">Whole gametophyte</tissue>
    </source>
</reference>
<comment type="pathway">
    <text evidence="1">Amino-acid biosynthesis; L-tryptophan biosynthesis; L-tryptophan from chorismate: step 3/5.</text>
</comment>
<dbReference type="FunFam" id="3.20.20.70:FF:000075">
    <property type="entry name" value="Tryptophan biosynthesis protein TRP1"/>
    <property type="match status" value="1"/>
</dbReference>
<dbReference type="SUPFAM" id="SSF51366">
    <property type="entry name" value="Ribulose-phoshate binding barrel"/>
    <property type="match status" value="1"/>
</dbReference>
<evidence type="ECO:0000313" key="12">
    <source>
        <dbReference type="Proteomes" id="UP001162541"/>
    </source>
</evidence>
<dbReference type="GO" id="GO:0004640">
    <property type="term" value="F:phosphoribosylanthranilate isomerase activity"/>
    <property type="evidence" value="ECO:0007669"/>
    <property type="project" value="UniProtKB-EC"/>
</dbReference>
<keyword evidence="7" id="KW-0413">Isomerase</keyword>
<comment type="similarity">
    <text evidence="2">Belongs to the TrpF family.</text>
</comment>
<keyword evidence="11" id="KW-1185">Reference proteome</keyword>
<dbReference type="InterPro" id="IPR011060">
    <property type="entry name" value="RibuloseP-bd_barrel"/>
</dbReference>
<keyword evidence="4" id="KW-0028">Amino-acid biosynthesis</keyword>
<dbReference type="Proteomes" id="UP000077202">
    <property type="component" value="Unassembled WGS sequence"/>
</dbReference>
<evidence type="ECO:0000259" key="8">
    <source>
        <dbReference type="Pfam" id="PF00697"/>
    </source>
</evidence>
<dbReference type="GO" id="GO:0000162">
    <property type="term" value="P:L-tryptophan biosynthetic process"/>
    <property type="evidence" value="ECO:0007669"/>
    <property type="project" value="UniProtKB-UniPathway"/>
</dbReference>
<dbReference type="PANTHER" id="PTHR42894:SF1">
    <property type="entry name" value="N-(5'-PHOSPHORIBOSYL)ANTHRANILATE ISOMERASE"/>
    <property type="match status" value="1"/>
</dbReference>
<evidence type="ECO:0000256" key="5">
    <source>
        <dbReference type="ARBA" id="ARBA00022822"/>
    </source>
</evidence>
<evidence type="ECO:0000256" key="3">
    <source>
        <dbReference type="ARBA" id="ARBA00012572"/>
    </source>
</evidence>
<dbReference type="InterPro" id="IPR013785">
    <property type="entry name" value="Aldolase_TIM"/>
</dbReference>
<keyword evidence="5" id="KW-0822">Tryptophan biosynthesis</keyword>
<dbReference type="HAMAP" id="MF_00135">
    <property type="entry name" value="PRAI"/>
    <property type="match status" value="1"/>
</dbReference>
<evidence type="ECO:0000313" key="10">
    <source>
        <dbReference type="EMBL" id="OAE32200.1"/>
    </source>
</evidence>
<dbReference type="InterPro" id="IPR001240">
    <property type="entry name" value="PRAI_dom"/>
</dbReference>
<evidence type="ECO:0000256" key="1">
    <source>
        <dbReference type="ARBA" id="ARBA00004664"/>
    </source>
</evidence>
<dbReference type="Proteomes" id="UP001162541">
    <property type="component" value="Chromosome 4"/>
</dbReference>
<dbReference type="AlphaFoldDB" id="A0A176WG49"/>
<gene>
    <name evidence="10" type="ORF">AXG93_1793s1320</name>
    <name evidence="9" type="ORF">Mp_4g17860</name>
</gene>
<organism evidence="10 11">
    <name type="scientific">Marchantia polymorpha subsp. ruderalis</name>
    <dbReference type="NCBI Taxonomy" id="1480154"/>
    <lineage>
        <taxon>Eukaryota</taxon>
        <taxon>Viridiplantae</taxon>
        <taxon>Streptophyta</taxon>
        <taxon>Embryophyta</taxon>
        <taxon>Marchantiophyta</taxon>
        <taxon>Marchantiopsida</taxon>
        <taxon>Marchantiidae</taxon>
        <taxon>Marchantiales</taxon>
        <taxon>Marchantiaceae</taxon>
        <taxon>Marchantia</taxon>
    </lineage>
</organism>
<dbReference type="Gene3D" id="3.20.20.70">
    <property type="entry name" value="Aldolase class I"/>
    <property type="match status" value="1"/>
</dbReference>
<sequence>MSALSLAGLGGLSTSSPARLSWCERGRVGRTVQVRVGNVVDSRRRKSLTVRNSVEDAGEAGSYSPLVKMCGITTPEDAAFAAQAGAVYVGMIVWPNSKRSVSWGQAREICAAAREFGAEPVGVFVDESAAQIEKACHAVGLSFAQLHGEGARDSALQLPRSLKTICVMHADHNGSLQTTISPQLESIIDWVLVDGLEGGSGLKFDWANFRVPAICAKKGWLLAGGLTPENVALAVSTLRPDAVDVSSGITGPDNIRKDPRRILAFMEAVRSSARVTAN</sequence>
<reference evidence="12" key="3">
    <citation type="journal article" date="2020" name="Curr. Biol.">
        <title>Chromatin organization in early land plants reveals an ancestral association between H3K27me3, transposons, and constitutive heterochromatin.</title>
        <authorList>
            <person name="Montgomery S.A."/>
            <person name="Tanizawa Y."/>
            <person name="Galik B."/>
            <person name="Wang N."/>
            <person name="Ito T."/>
            <person name="Mochizuki T."/>
            <person name="Akimcheva S."/>
            <person name="Bowman J.L."/>
            <person name="Cognat V."/>
            <person name="Marechal-Drouard L."/>
            <person name="Ekker H."/>
            <person name="Hong S.F."/>
            <person name="Kohchi T."/>
            <person name="Lin S.S."/>
            <person name="Liu L.D."/>
            <person name="Nakamura Y."/>
            <person name="Valeeva L.R."/>
            <person name="Shakirov E.V."/>
            <person name="Shippen D.E."/>
            <person name="Wei W.L."/>
            <person name="Yagura M."/>
            <person name="Yamaoka S."/>
            <person name="Yamato K.T."/>
            <person name="Liu C."/>
            <person name="Berger F."/>
        </authorList>
    </citation>
    <scope>NUCLEOTIDE SEQUENCE [LARGE SCALE GENOMIC DNA]</scope>
    <source>
        <strain evidence="12">Tak-1</strain>
    </source>
</reference>
<accession>A0A176WG49</accession>
<dbReference type="InterPro" id="IPR044643">
    <property type="entry name" value="TrpF_fam"/>
</dbReference>
<evidence type="ECO:0000256" key="6">
    <source>
        <dbReference type="ARBA" id="ARBA00023141"/>
    </source>
</evidence>
<dbReference type="Pfam" id="PF00697">
    <property type="entry name" value="PRAI"/>
    <property type="match status" value="1"/>
</dbReference>
<dbReference type="EMBL" id="AP019869">
    <property type="protein sequence ID" value="BBN09184.1"/>
    <property type="molecule type" value="Genomic_DNA"/>
</dbReference>
<proteinExistence type="inferred from homology"/>
<evidence type="ECO:0000256" key="4">
    <source>
        <dbReference type="ARBA" id="ARBA00022605"/>
    </source>
</evidence>
<keyword evidence="6" id="KW-0057">Aromatic amino acid biosynthesis</keyword>
<dbReference type="UniPathway" id="UPA00035">
    <property type="reaction ID" value="UER00042"/>
</dbReference>
<dbReference type="EMBL" id="LVLJ01000882">
    <property type="protein sequence ID" value="OAE32200.1"/>
    <property type="molecule type" value="Genomic_DNA"/>
</dbReference>
<dbReference type="CDD" id="cd00405">
    <property type="entry name" value="PRAI"/>
    <property type="match status" value="1"/>
</dbReference>
<name>A0A176WG49_MARPO</name>
<evidence type="ECO:0000256" key="2">
    <source>
        <dbReference type="ARBA" id="ARBA00007571"/>
    </source>
</evidence>
<evidence type="ECO:0000313" key="9">
    <source>
        <dbReference type="EMBL" id="BBN09184.1"/>
    </source>
</evidence>
<feature type="domain" description="N-(5'phosphoribosyl) anthranilate isomerase (PRAI)" evidence="8">
    <location>
        <begin position="67"/>
        <end position="266"/>
    </location>
</feature>
<dbReference type="EC" id="5.3.1.24" evidence="3"/>
<evidence type="ECO:0000256" key="7">
    <source>
        <dbReference type="ARBA" id="ARBA00023235"/>
    </source>
</evidence>
<reference evidence="9" key="2">
    <citation type="journal article" date="2019" name="Curr. Biol.">
        <title>Chromatin organization in early land plants reveals an ancestral association between H3K27me3, transposons, and constitutive heterochromatin.</title>
        <authorList>
            <person name="Montgomery S.A."/>
            <person name="Tanizawa Y."/>
            <person name="Galik B."/>
            <person name="Wang N."/>
            <person name="Ito T."/>
            <person name="Mochizuki T."/>
            <person name="Akimcheva S."/>
            <person name="Bowman J."/>
            <person name="Cognat V."/>
            <person name="Drouard L."/>
            <person name="Ekker H."/>
            <person name="Houng S."/>
            <person name="Kohchi T."/>
            <person name="Lin S."/>
            <person name="Liu L.D."/>
            <person name="Nakamura Y."/>
            <person name="Valeeva L.R."/>
            <person name="Shakirov E.V."/>
            <person name="Shippen D.E."/>
            <person name="Wei W."/>
            <person name="Yagura M."/>
            <person name="Yamaoka S."/>
            <person name="Yamato K.T."/>
            <person name="Liu C."/>
            <person name="Berger F."/>
        </authorList>
    </citation>
    <scope>NUCLEOTIDE SEQUENCE [LARGE SCALE GENOMIC DNA]</scope>
    <source>
        <strain evidence="9">Tak-1</strain>
    </source>
</reference>
<protein>
    <recommendedName>
        <fullName evidence="3">phosphoribosylanthranilate isomerase</fullName>
        <ecNumber evidence="3">5.3.1.24</ecNumber>
    </recommendedName>
</protein>